<sequence length="217" mass="24570">MSASKDLPPTLDSLRSSGTGVQTSMDMLRVHWSLFGPLQSLVDVADTLDPGFNCQQYTTDGRSFHQISTSSATEPPVSSISVDIDVFEEWEYDWVEEHRDDDEEDQEWIEDEDGEDRKLVRCCGMARPQAPPSLKVLPTTHRFVTVHDYITQVHAWLQTLQTGVLEAMGEMSSSSTKLYINLLSLDNLKLEEDIRADAMWKVVGDHARRRRDGIIIS</sequence>
<reference evidence="1 2" key="1">
    <citation type="journal article" date="2018" name="Sci. Rep.">
        <title>Comparative genomics provides insights into the lifestyle and reveals functional heterogeneity of dark septate endophytic fungi.</title>
        <authorList>
            <person name="Knapp D.G."/>
            <person name="Nemeth J.B."/>
            <person name="Barry K."/>
            <person name="Hainaut M."/>
            <person name="Henrissat B."/>
            <person name="Johnson J."/>
            <person name="Kuo A."/>
            <person name="Lim J.H.P."/>
            <person name="Lipzen A."/>
            <person name="Nolan M."/>
            <person name="Ohm R.A."/>
            <person name="Tamas L."/>
            <person name="Grigoriev I.V."/>
            <person name="Spatafora J.W."/>
            <person name="Nagy L.G."/>
            <person name="Kovacs G.M."/>
        </authorList>
    </citation>
    <scope>NUCLEOTIDE SEQUENCE [LARGE SCALE GENOMIC DNA]</scope>
    <source>
        <strain evidence="1 2">DSE2036</strain>
    </source>
</reference>
<evidence type="ECO:0000313" key="1">
    <source>
        <dbReference type="EMBL" id="PVI01093.1"/>
    </source>
</evidence>
<proteinExistence type="predicted"/>
<protein>
    <submittedName>
        <fullName evidence="1">Uncharacterized protein</fullName>
    </submittedName>
</protein>
<evidence type="ECO:0000313" key="2">
    <source>
        <dbReference type="Proteomes" id="UP000244855"/>
    </source>
</evidence>
<dbReference type="AlphaFoldDB" id="A0A2V1DS62"/>
<name>A0A2V1DS62_9PLEO</name>
<dbReference type="OrthoDB" id="3787188at2759"/>
<organism evidence="1 2">
    <name type="scientific">Periconia macrospinosa</name>
    <dbReference type="NCBI Taxonomy" id="97972"/>
    <lineage>
        <taxon>Eukaryota</taxon>
        <taxon>Fungi</taxon>
        <taxon>Dikarya</taxon>
        <taxon>Ascomycota</taxon>
        <taxon>Pezizomycotina</taxon>
        <taxon>Dothideomycetes</taxon>
        <taxon>Pleosporomycetidae</taxon>
        <taxon>Pleosporales</taxon>
        <taxon>Massarineae</taxon>
        <taxon>Periconiaceae</taxon>
        <taxon>Periconia</taxon>
    </lineage>
</organism>
<dbReference type="STRING" id="97972.A0A2V1DS62"/>
<accession>A0A2V1DS62</accession>
<dbReference type="EMBL" id="KZ805363">
    <property type="protein sequence ID" value="PVI01093.1"/>
    <property type="molecule type" value="Genomic_DNA"/>
</dbReference>
<gene>
    <name evidence="1" type="ORF">DM02DRAFT_613946</name>
</gene>
<dbReference type="Proteomes" id="UP000244855">
    <property type="component" value="Unassembled WGS sequence"/>
</dbReference>
<keyword evidence="2" id="KW-1185">Reference proteome</keyword>